<reference evidence="2 3" key="1">
    <citation type="submission" date="2019-05" db="EMBL/GenBank/DDBJ databases">
        <title>Burkholderia sp. DHOD12, isolated from subtropical forest soil.</title>
        <authorList>
            <person name="Gao Z.-H."/>
            <person name="Qiu L.-H."/>
        </authorList>
    </citation>
    <scope>NUCLEOTIDE SEQUENCE [LARGE SCALE GENOMIC DNA]</scope>
    <source>
        <strain evidence="2 3">DHOD12</strain>
    </source>
</reference>
<organism evidence="2 3">
    <name type="scientific">Trinickia violacea</name>
    <dbReference type="NCBI Taxonomy" id="2571746"/>
    <lineage>
        <taxon>Bacteria</taxon>
        <taxon>Pseudomonadati</taxon>
        <taxon>Pseudomonadota</taxon>
        <taxon>Betaproteobacteria</taxon>
        <taxon>Burkholderiales</taxon>
        <taxon>Burkholderiaceae</taxon>
        <taxon>Trinickia</taxon>
    </lineage>
</organism>
<dbReference type="KEGG" id="tvl:FAZ95_08545"/>
<dbReference type="Proteomes" id="UP000298656">
    <property type="component" value="Chromosome 1"/>
</dbReference>
<evidence type="ECO:0000256" key="1">
    <source>
        <dbReference type="SAM" id="Phobius"/>
    </source>
</evidence>
<name>A0A4P8IMM8_9BURK</name>
<keyword evidence="1" id="KW-0472">Membrane</keyword>
<evidence type="ECO:0000313" key="3">
    <source>
        <dbReference type="Proteomes" id="UP000298656"/>
    </source>
</evidence>
<accession>A0A4P8IMM8</accession>
<evidence type="ECO:0000313" key="2">
    <source>
        <dbReference type="EMBL" id="QCP49221.1"/>
    </source>
</evidence>
<gene>
    <name evidence="2" type="ORF">FAZ95_08545</name>
</gene>
<protein>
    <submittedName>
        <fullName evidence="2">Uncharacterized protein</fullName>
    </submittedName>
</protein>
<keyword evidence="1" id="KW-1133">Transmembrane helix</keyword>
<keyword evidence="3" id="KW-1185">Reference proteome</keyword>
<proteinExistence type="predicted"/>
<dbReference type="OrthoDB" id="9028817at2"/>
<dbReference type="RefSeq" id="WP_137332052.1">
    <property type="nucleotide sequence ID" value="NZ_CP040077.1"/>
</dbReference>
<dbReference type="EMBL" id="CP040077">
    <property type="protein sequence ID" value="QCP49221.1"/>
    <property type="molecule type" value="Genomic_DNA"/>
</dbReference>
<dbReference type="AlphaFoldDB" id="A0A4P8IMM8"/>
<feature type="transmembrane region" description="Helical" evidence="1">
    <location>
        <begin position="7"/>
        <end position="25"/>
    </location>
</feature>
<sequence>MKKKISIYWPLAVIVPLAAVAYLHAYGDAAQHAPLAAHEVTAELARTVSYGYITDGTAKELPAVHRNVSFGASEAS</sequence>
<keyword evidence="1" id="KW-0812">Transmembrane</keyword>